<dbReference type="AlphaFoldDB" id="A0A0A0BRE6"/>
<dbReference type="GO" id="GO:0005829">
    <property type="term" value="C:cytosol"/>
    <property type="evidence" value="ECO:0007669"/>
    <property type="project" value="TreeGrafter"/>
</dbReference>
<name>A0A0A0BRE6_9CELL</name>
<dbReference type="PRINTS" id="PR00033">
    <property type="entry name" value="HTHASNC"/>
</dbReference>
<dbReference type="InterPro" id="IPR011991">
    <property type="entry name" value="ArsR-like_HTH"/>
</dbReference>
<dbReference type="CDD" id="cd00090">
    <property type="entry name" value="HTH_ARSR"/>
    <property type="match status" value="1"/>
</dbReference>
<dbReference type="Gene3D" id="1.10.10.10">
    <property type="entry name" value="Winged helix-like DNA-binding domain superfamily/Winged helix DNA-binding domain"/>
    <property type="match status" value="1"/>
</dbReference>
<keyword evidence="3" id="KW-0804">Transcription</keyword>
<dbReference type="Pfam" id="PF13412">
    <property type="entry name" value="HTH_24"/>
    <property type="match status" value="1"/>
</dbReference>
<evidence type="ECO:0000256" key="3">
    <source>
        <dbReference type="ARBA" id="ARBA00023163"/>
    </source>
</evidence>
<feature type="domain" description="HTH asnC-type" evidence="4">
    <location>
        <begin position="5"/>
        <end position="66"/>
    </location>
</feature>
<dbReference type="PANTHER" id="PTHR30154">
    <property type="entry name" value="LEUCINE-RESPONSIVE REGULATORY PROTEIN"/>
    <property type="match status" value="1"/>
</dbReference>
<evidence type="ECO:0000256" key="2">
    <source>
        <dbReference type="ARBA" id="ARBA00023125"/>
    </source>
</evidence>
<comment type="caution">
    <text evidence="5">The sequence shown here is derived from an EMBL/GenBank/DDBJ whole genome shotgun (WGS) entry which is preliminary data.</text>
</comment>
<dbReference type="Gene3D" id="3.30.70.920">
    <property type="match status" value="1"/>
</dbReference>
<sequence length="155" mass="16187">MRPSLDAVDLGILAELVANGRLTNAALAARVGVAESTCLQRVRSLRDAGVIARFTAEIDPAALGLGLQAVIKVRLGTHSRDVVHAFRSVLAALPGALTIFHVGGEDDYLVHVAVGSAAALRDLVLDHLNVHPAVRHTETQLVFEVIPGAGVLPTA</sequence>
<dbReference type="InterPro" id="IPR019888">
    <property type="entry name" value="Tscrpt_reg_AsnC-like"/>
</dbReference>
<evidence type="ECO:0000259" key="4">
    <source>
        <dbReference type="PROSITE" id="PS50956"/>
    </source>
</evidence>
<protein>
    <submittedName>
        <fullName evidence="5">AsnC family transcriptional regulator</fullName>
    </submittedName>
</protein>
<dbReference type="EMBL" id="AXCY01000046">
    <property type="protein sequence ID" value="KGM10546.1"/>
    <property type="molecule type" value="Genomic_DNA"/>
</dbReference>
<proteinExistence type="predicted"/>
<reference evidence="5 6" key="1">
    <citation type="submission" date="2013-08" db="EMBL/GenBank/DDBJ databases">
        <title>Genome sequencing of Cellulomonas carbonis T26.</title>
        <authorList>
            <person name="Chen F."/>
            <person name="Li Y."/>
            <person name="Wang G."/>
        </authorList>
    </citation>
    <scope>NUCLEOTIDE SEQUENCE [LARGE SCALE GENOMIC DNA]</scope>
    <source>
        <strain evidence="5 6">T26</strain>
    </source>
</reference>
<dbReference type="Pfam" id="PF01037">
    <property type="entry name" value="AsnC_trans_reg"/>
    <property type="match status" value="1"/>
</dbReference>
<evidence type="ECO:0000313" key="6">
    <source>
        <dbReference type="Proteomes" id="UP000029839"/>
    </source>
</evidence>
<gene>
    <name evidence="5" type="ORF">N868_13435</name>
</gene>
<evidence type="ECO:0000256" key="1">
    <source>
        <dbReference type="ARBA" id="ARBA00023015"/>
    </source>
</evidence>
<dbReference type="InterPro" id="IPR036390">
    <property type="entry name" value="WH_DNA-bd_sf"/>
</dbReference>
<dbReference type="PROSITE" id="PS50956">
    <property type="entry name" value="HTH_ASNC_2"/>
    <property type="match status" value="1"/>
</dbReference>
<dbReference type="GO" id="GO:0043200">
    <property type="term" value="P:response to amino acid"/>
    <property type="evidence" value="ECO:0007669"/>
    <property type="project" value="TreeGrafter"/>
</dbReference>
<reference evidence="5 6" key="2">
    <citation type="journal article" date="2015" name="Stand. Genomic Sci.">
        <title>Draft genome sequence of Cellulomonas carbonis T26(T) and comparative analysis of six Cellulomonas genomes.</title>
        <authorList>
            <person name="Zhuang W."/>
            <person name="Zhang S."/>
            <person name="Xia X."/>
            <person name="Wang G."/>
        </authorList>
    </citation>
    <scope>NUCLEOTIDE SEQUENCE [LARGE SCALE GENOMIC DNA]</scope>
    <source>
        <strain evidence="5 6">T26</strain>
    </source>
</reference>
<keyword evidence="1" id="KW-0805">Transcription regulation</keyword>
<dbReference type="InterPro" id="IPR019887">
    <property type="entry name" value="Tscrpt_reg_AsnC/Lrp_C"/>
</dbReference>
<accession>A0A0A0BRE6</accession>
<dbReference type="SUPFAM" id="SSF54909">
    <property type="entry name" value="Dimeric alpha+beta barrel"/>
    <property type="match status" value="1"/>
</dbReference>
<dbReference type="SMART" id="SM00344">
    <property type="entry name" value="HTH_ASNC"/>
    <property type="match status" value="1"/>
</dbReference>
<evidence type="ECO:0000313" key="5">
    <source>
        <dbReference type="EMBL" id="KGM10546.1"/>
    </source>
</evidence>
<dbReference type="PANTHER" id="PTHR30154:SF54">
    <property type="entry name" value="POSSIBLE TRANSCRIPTIONAL REGULATORY PROTEIN (PROBABLY LRP_ASNC-FAMILY)"/>
    <property type="match status" value="1"/>
</dbReference>
<dbReference type="InterPro" id="IPR036388">
    <property type="entry name" value="WH-like_DNA-bd_sf"/>
</dbReference>
<dbReference type="GO" id="GO:0043565">
    <property type="term" value="F:sequence-specific DNA binding"/>
    <property type="evidence" value="ECO:0007669"/>
    <property type="project" value="InterPro"/>
</dbReference>
<keyword evidence="6" id="KW-1185">Reference proteome</keyword>
<dbReference type="InterPro" id="IPR000485">
    <property type="entry name" value="AsnC-type_HTH_dom"/>
</dbReference>
<dbReference type="InterPro" id="IPR011008">
    <property type="entry name" value="Dimeric_a/b-barrel"/>
</dbReference>
<dbReference type="SUPFAM" id="SSF46785">
    <property type="entry name" value="Winged helix' DNA-binding domain"/>
    <property type="match status" value="1"/>
</dbReference>
<dbReference type="Proteomes" id="UP000029839">
    <property type="component" value="Unassembled WGS sequence"/>
</dbReference>
<organism evidence="5 6">
    <name type="scientific">Cellulomonas carbonis T26</name>
    <dbReference type="NCBI Taxonomy" id="947969"/>
    <lineage>
        <taxon>Bacteria</taxon>
        <taxon>Bacillati</taxon>
        <taxon>Actinomycetota</taxon>
        <taxon>Actinomycetes</taxon>
        <taxon>Micrococcales</taxon>
        <taxon>Cellulomonadaceae</taxon>
        <taxon>Cellulomonas</taxon>
    </lineage>
</organism>
<keyword evidence="2" id="KW-0238">DNA-binding</keyword>